<organism evidence="1">
    <name type="scientific">Siphoviridae sp. ctWDo30</name>
    <dbReference type="NCBI Taxonomy" id="2826360"/>
    <lineage>
        <taxon>Viruses</taxon>
        <taxon>Duplodnaviria</taxon>
        <taxon>Heunggongvirae</taxon>
        <taxon>Uroviricota</taxon>
        <taxon>Caudoviricetes</taxon>
    </lineage>
</organism>
<sequence length="54" mass="6607">MSLFVDKSPKCVTIFRLKRFIIYKGKTYYKMEKQTYVLKYLKQTYVCAIIFPRN</sequence>
<protein>
    <submittedName>
        <fullName evidence="1">Uncharacterized protein</fullName>
    </submittedName>
</protein>
<reference evidence="1" key="1">
    <citation type="journal article" date="2021" name="Proc. Natl. Acad. Sci. U.S.A.">
        <title>A Catalog of Tens of Thousands of Viruses from Human Metagenomes Reveals Hidden Associations with Chronic Diseases.</title>
        <authorList>
            <person name="Tisza M.J."/>
            <person name="Buck C.B."/>
        </authorList>
    </citation>
    <scope>NUCLEOTIDE SEQUENCE</scope>
    <source>
        <strain evidence="1">CtWDo30</strain>
    </source>
</reference>
<dbReference type="EMBL" id="BK015068">
    <property type="protein sequence ID" value="DAD89718.1"/>
    <property type="molecule type" value="Genomic_DNA"/>
</dbReference>
<name>A0A8S5N541_9CAUD</name>
<evidence type="ECO:0000313" key="1">
    <source>
        <dbReference type="EMBL" id="DAD89718.1"/>
    </source>
</evidence>
<accession>A0A8S5N541</accession>
<proteinExistence type="predicted"/>